<dbReference type="EMBL" id="BK014978">
    <property type="protein sequence ID" value="DAD85254.1"/>
    <property type="molecule type" value="Genomic_DNA"/>
</dbReference>
<sequence>MRGYIVNNLNPITAFLCFAGLIYLSDYNACR</sequence>
<evidence type="ECO:0000313" key="2">
    <source>
        <dbReference type="EMBL" id="DAD85254.1"/>
    </source>
</evidence>
<keyword evidence="1" id="KW-1133">Transmembrane helix</keyword>
<accession>A0A8S5MSG8</accession>
<evidence type="ECO:0000256" key="1">
    <source>
        <dbReference type="SAM" id="Phobius"/>
    </source>
</evidence>
<keyword evidence="1" id="KW-0812">Transmembrane</keyword>
<reference evidence="2" key="1">
    <citation type="journal article" date="2021" name="Proc. Natl. Acad. Sci. U.S.A.">
        <title>A Catalog of Tens of Thousands of Viruses from Human Metagenomes Reveals Hidden Associations with Chronic Diseases.</title>
        <authorList>
            <person name="Tisza M.J."/>
            <person name="Buck C.B."/>
        </authorList>
    </citation>
    <scope>NUCLEOTIDE SEQUENCE</scope>
    <source>
        <strain evidence="2">Ctfr31</strain>
    </source>
</reference>
<protein>
    <submittedName>
        <fullName evidence="2">Uncharacterized protein</fullName>
    </submittedName>
</protein>
<name>A0A8S5MSG8_9CAUD</name>
<feature type="transmembrane region" description="Helical" evidence="1">
    <location>
        <begin position="12"/>
        <end position="30"/>
    </location>
</feature>
<organism evidence="2">
    <name type="scientific">Myoviridae sp. ctfr31</name>
    <dbReference type="NCBI Taxonomy" id="2826677"/>
    <lineage>
        <taxon>Viruses</taxon>
        <taxon>Duplodnaviria</taxon>
        <taxon>Heunggongvirae</taxon>
        <taxon>Uroviricota</taxon>
        <taxon>Caudoviricetes</taxon>
    </lineage>
</organism>
<proteinExistence type="predicted"/>
<keyword evidence="1" id="KW-0472">Membrane</keyword>